<evidence type="ECO:0000313" key="2">
    <source>
        <dbReference type="Proteomes" id="UP001152795"/>
    </source>
</evidence>
<organism evidence="1 2">
    <name type="scientific">Paramuricea clavata</name>
    <name type="common">Red gorgonian</name>
    <name type="synonym">Violescent sea-whip</name>
    <dbReference type="NCBI Taxonomy" id="317549"/>
    <lineage>
        <taxon>Eukaryota</taxon>
        <taxon>Metazoa</taxon>
        <taxon>Cnidaria</taxon>
        <taxon>Anthozoa</taxon>
        <taxon>Octocorallia</taxon>
        <taxon>Malacalcyonacea</taxon>
        <taxon>Plexauridae</taxon>
        <taxon>Paramuricea</taxon>
    </lineage>
</organism>
<keyword evidence="2" id="KW-1185">Reference proteome</keyword>
<accession>A0A6S7JEE8</accession>
<dbReference type="AlphaFoldDB" id="A0A6S7JEE8"/>
<protein>
    <submittedName>
        <fullName evidence="1">Uncharacterized protein</fullName>
    </submittedName>
</protein>
<proteinExistence type="predicted"/>
<sequence>MKPRDYKRAQIKSTSITPLKSAELIGSKNLKNASTIQTEEGGDGILTNEGSPGWIENLLKEAGKEQDEYGVDKLQRDESTLKDVYDDGNPPLAMTKLDDAFNKLGADANGAKTGLSGLRSKWSSLPYGDRNALMISMNVAASQIEKIANAGDDPVGAVRGAINMVGALAVAAGPTGQIVNVALNFVSGLLSLFGIGGKKKQKTVGEIVREQIDEALEKYADRSLMEEAEGIMELFDSSKAYVDSLVKYNRKLTVNEANMIAISVPLWQGLKFMGKLSGIIRTLIKENEIKTSRKLLKYIEVYTNVAILKDMILMETATLMPEEVKIHGAAMLVVQRKMRIKQKNWFKFLFEVDISKPVIHYYDPDKYPITDSYLTTMLKVPNYDRSLAGTWCITPHIWKKPLTPLGWSRVGDNMRKPYDNPYLTVENAGCFFKLIPHGKHLFTIQNNYDCPSNGYCGQYVSFNIIDGKARATIEDGDPTFWEIYGHQQKRIRNTWGCKPNGGSTKWCNLELGPRTEIAKTKGWWMSADDKRVTTFTLRSNVGYVWSLTKSPM</sequence>
<name>A0A6S7JEE8_PARCT</name>
<gene>
    <name evidence="1" type="ORF">PACLA_8A082058</name>
</gene>
<dbReference type="EMBL" id="CACRXK020014760">
    <property type="protein sequence ID" value="CAB4027370.1"/>
    <property type="molecule type" value="Genomic_DNA"/>
</dbReference>
<reference evidence="1" key="1">
    <citation type="submission" date="2020-04" db="EMBL/GenBank/DDBJ databases">
        <authorList>
            <person name="Alioto T."/>
            <person name="Alioto T."/>
            <person name="Gomez Garrido J."/>
        </authorList>
    </citation>
    <scope>NUCLEOTIDE SEQUENCE</scope>
    <source>
        <strain evidence="1">A484AB</strain>
    </source>
</reference>
<dbReference type="Proteomes" id="UP001152795">
    <property type="component" value="Unassembled WGS sequence"/>
</dbReference>
<evidence type="ECO:0000313" key="1">
    <source>
        <dbReference type="EMBL" id="CAB4027370.1"/>
    </source>
</evidence>
<dbReference type="OrthoDB" id="5973293at2759"/>
<comment type="caution">
    <text evidence="1">The sequence shown here is derived from an EMBL/GenBank/DDBJ whole genome shotgun (WGS) entry which is preliminary data.</text>
</comment>